<dbReference type="EMBL" id="MN035477">
    <property type="protein sequence ID" value="QDH90369.1"/>
    <property type="molecule type" value="Genomic_DNA"/>
</dbReference>
<protein>
    <submittedName>
        <fullName evidence="2">Uncharacterized protein</fullName>
    </submittedName>
</protein>
<dbReference type="EMBL" id="MN034049">
    <property type="protein sequence ID" value="QDH88384.1"/>
    <property type="molecule type" value="Genomic_DNA"/>
</dbReference>
<evidence type="ECO:0000313" key="2">
    <source>
        <dbReference type="EMBL" id="QDH88384.1"/>
    </source>
</evidence>
<sequence>MSAQVIGETVELKEQTVKFNAVHEVTGVSGSGSFPLIEANGLSEYVGTHAFVRLVGETVRVSIRGPVSSTIACTVDACVIPDDDDIERPTTAAQIATVQGNASAQHSLLVGVQDSTLEFANGVTHTLKPVPLVGDLPRVCFFFHINGGTASSTAIIKIAGTIEARGIGFVKTW</sequence>
<evidence type="ECO:0000313" key="3">
    <source>
        <dbReference type="EMBL" id="QDH90369.1"/>
    </source>
</evidence>
<proteinExistence type="predicted"/>
<gene>
    <name evidence="3" type="ORF">H1Rhizo27350_000002</name>
    <name evidence="1" type="ORF">H1RhizoLitter1182_000002</name>
    <name evidence="2" type="ORF">H2RhizoLitter49403_000001</name>
</gene>
<name>A0A514D457_9VIRU</name>
<organism evidence="2">
    <name type="scientific">Riboviria sp</name>
    <dbReference type="NCBI Taxonomy" id="2585031"/>
    <lineage>
        <taxon>Viruses</taxon>
        <taxon>Riboviria</taxon>
    </lineage>
</organism>
<accession>A0A514D457</accession>
<reference evidence="2" key="1">
    <citation type="submission" date="2019-05" db="EMBL/GenBank/DDBJ databases">
        <title>Metatranscriptomic reconstruction reveals RNA viruses with the potential to shape carbon cycling in soil.</title>
        <authorList>
            <person name="Starr E.P."/>
            <person name="Nuccio E."/>
            <person name="Pett-Ridge J."/>
            <person name="Banfield J.F."/>
            <person name="Firestone M.K."/>
        </authorList>
    </citation>
    <scope>NUCLEOTIDE SEQUENCE</scope>
    <source>
        <strain evidence="3">H1_Rhizo_27_scaffold_350</strain>
        <strain evidence="1">H1_Rhizo_Litter_1_scaffold_182</strain>
        <strain evidence="2">H2_Rhizo_Litter_49_scaffold_403</strain>
    </source>
</reference>
<evidence type="ECO:0000313" key="1">
    <source>
        <dbReference type="EMBL" id="QDH86773.1"/>
    </source>
</evidence>
<dbReference type="EMBL" id="MN032919">
    <property type="protein sequence ID" value="QDH86773.1"/>
    <property type="molecule type" value="Genomic_DNA"/>
</dbReference>